<dbReference type="GO" id="GO:0000911">
    <property type="term" value="P:cytokinesis by cell plate formation"/>
    <property type="evidence" value="ECO:0007669"/>
    <property type="project" value="InterPro"/>
</dbReference>
<feature type="region of interest" description="Disordered" evidence="1">
    <location>
        <begin position="80"/>
        <end position="99"/>
    </location>
</feature>
<gene>
    <name evidence="2" type="ORF">F2Q68_00018292</name>
</gene>
<dbReference type="PANTHER" id="PTHR31762">
    <property type="entry name" value="FAS-BINDING FACTOR-LIKE PROTEIN"/>
    <property type="match status" value="1"/>
</dbReference>
<accession>A0A8S9HRZ0</accession>
<dbReference type="AlphaFoldDB" id="A0A8S9HRZ0"/>
<proteinExistence type="predicted"/>
<evidence type="ECO:0000256" key="1">
    <source>
        <dbReference type="SAM" id="MobiDB-lite"/>
    </source>
</evidence>
<name>A0A8S9HRZ0_BRACR</name>
<dbReference type="InterPro" id="IPR040321">
    <property type="entry name" value="SCD2-like"/>
</dbReference>
<organism evidence="2 3">
    <name type="scientific">Brassica cretica</name>
    <name type="common">Mustard</name>
    <dbReference type="NCBI Taxonomy" id="69181"/>
    <lineage>
        <taxon>Eukaryota</taxon>
        <taxon>Viridiplantae</taxon>
        <taxon>Streptophyta</taxon>
        <taxon>Embryophyta</taxon>
        <taxon>Tracheophyta</taxon>
        <taxon>Spermatophyta</taxon>
        <taxon>Magnoliopsida</taxon>
        <taxon>eudicotyledons</taxon>
        <taxon>Gunneridae</taxon>
        <taxon>Pentapetalae</taxon>
        <taxon>rosids</taxon>
        <taxon>malvids</taxon>
        <taxon>Brassicales</taxon>
        <taxon>Brassicaceae</taxon>
        <taxon>Brassiceae</taxon>
        <taxon>Brassica</taxon>
    </lineage>
</organism>
<dbReference type="Proteomes" id="UP000712281">
    <property type="component" value="Unassembled WGS sequence"/>
</dbReference>
<evidence type="ECO:0000313" key="3">
    <source>
        <dbReference type="Proteomes" id="UP000712281"/>
    </source>
</evidence>
<feature type="compositionally biased region" description="Polar residues" evidence="1">
    <location>
        <begin position="90"/>
        <end position="99"/>
    </location>
</feature>
<reference evidence="2" key="1">
    <citation type="submission" date="2019-12" db="EMBL/GenBank/DDBJ databases">
        <title>Genome sequencing and annotation of Brassica cretica.</title>
        <authorList>
            <person name="Studholme D.J."/>
            <person name="Sarris P.F."/>
        </authorList>
    </citation>
    <scope>NUCLEOTIDE SEQUENCE</scope>
    <source>
        <strain evidence="2">PFS-001/15</strain>
        <tissue evidence="2">Leaf</tissue>
    </source>
</reference>
<dbReference type="PANTHER" id="PTHR31762:SF10">
    <property type="entry name" value="FAS-BINDING FACTOR-LIKE PROTEIN"/>
    <property type="match status" value="1"/>
</dbReference>
<evidence type="ECO:0000313" key="2">
    <source>
        <dbReference type="EMBL" id="KAF2559697.1"/>
    </source>
</evidence>
<dbReference type="EMBL" id="QGKW02001940">
    <property type="protein sequence ID" value="KAF2559697.1"/>
    <property type="molecule type" value="Genomic_DNA"/>
</dbReference>
<sequence>MSLAELSDDEVEDVSFKQAWLSYFWRRAKNHDIESDLADERLQYWINQGTRSATSQDAVDVERGLMELRKLNIESQLWQKSRKGLDHESNPSSHVELSF</sequence>
<comment type="caution">
    <text evidence="2">The sequence shown here is derived from an EMBL/GenBank/DDBJ whole genome shotgun (WGS) entry which is preliminary data.</text>
</comment>
<protein>
    <submittedName>
        <fullName evidence="2">Uncharacterized protein</fullName>
    </submittedName>
</protein>